<feature type="compositionally biased region" description="Low complexity" evidence="1">
    <location>
        <begin position="405"/>
        <end position="427"/>
    </location>
</feature>
<evidence type="ECO:0000256" key="1">
    <source>
        <dbReference type="SAM" id="MobiDB-lite"/>
    </source>
</evidence>
<feature type="signal peptide" evidence="2">
    <location>
        <begin position="1"/>
        <end position="20"/>
    </location>
</feature>
<dbReference type="PROSITE" id="PS51257">
    <property type="entry name" value="PROKAR_LIPOPROTEIN"/>
    <property type="match status" value="1"/>
</dbReference>
<dbReference type="EMBL" id="FOTW01000028">
    <property type="protein sequence ID" value="SFM69905.1"/>
    <property type="molecule type" value="Genomic_DNA"/>
</dbReference>
<sequence>MMLRLIAAACAALACAAATASGGDAYDRFVNRGASDIAPARYQNGELGVLLPSFERMYLYAAWRAIALGAQELKTQPNRSGGLERALGSKAGGWLDAGDGAKVYAAWQGAVGSALKRAPAPKNDNDMLARGYLNCPTGAYSFATDTLNGLAKRADATPARLAAWVASQRQVFKFCGDDPDAQQRGYGAPKVVLAPPAELPAGEALYWRQMQQYQLAAAAFYDGNYTVSAQRFAQIGATADHPLRQWGDYLNLRSLARAASQAANQAASQAAGQAAEQNPAAARLAKAGAAGLQEDRLAAITVAAQKIQRDPALASLHEASRAVVRAMQVRLTPQARFEQLSRLLDEPHADPYLDDHLGDWRVLADDRLSEWTSKDKQAASQQLRGATGFIDWIQTLQQCGPPPDAGNGNSNDGAGAATGKAADASCAPQRAHALQQWRKRGGDAGQARVWLVAAAVKAGQMPADLEQAALKVPAGSPEYLTLRYALARHYRIKGQAEQARAIGDAMLASPALSASASSNARNLFLQERFAVAASPSDAANYLLRTVSRSADADTGESARAAEPPQVAADGLRWLNGGLSTAELLALAGHPKLDAGLRASIAVAAWMRADLLGQSELALQAAQLAQAAPALAEAMRQYRALPAAPARRHAMVLSALRYGLSPVVNGSRVEADSKPRDKAEALADLWCKIPTGAAGWGAPDTDIELSPPAPETGRADARGKEMASLGALPTSTGFVGAHVLQRAAAVPADPDLPWLLHVVVQSTRGGCLDADAKALSKNAFNLLHKRYKGDEWARKTPYFY</sequence>
<accession>A0A1I4SZS5</accession>
<dbReference type="OrthoDB" id="8858713at2"/>
<evidence type="ECO:0008006" key="5">
    <source>
        <dbReference type="Google" id="ProtNLM"/>
    </source>
</evidence>
<organism evidence="3 4">
    <name type="scientific">Rugamonas rubra</name>
    <dbReference type="NCBI Taxonomy" id="758825"/>
    <lineage>
        <taxon>Bacteria</taxon>
        <taxon>Pseudomonadati</taxon>
        <taxon>Pseudomonadota</taxon>
        <taxon>Betaproteobacteria</taxon>
        <taxon>Burkholderiales</taxon>
        <taxon>Oxalobacteraceae</taxon>
        <taxon>Telluria group</taxon>
        <taxon>Rugamonas</taxon>
    </lineage>
</organism>
<keyword evidence="2" id="KW-0732">Signal</keyword>
<proteinExistence type="predicted"/>
<feature type="region of interest" description="Disordered" evidence="1">
    <location>
        <begin position="397"/>
        <end position="432"/>
    </location>
</feature>
<dbReference type="STRING" id="758825.SAMN02982985_05004"/>
<evidence type="ECO:0000313" key="4">
    <source>
        <dbReference type="Proteomes" id="UP000199470"/>
    </source>
</evidence>
<keyword evidence="4" id="KW-1185">Reference proteome</keyword>
<evidence type="ECO:0000256" key="2">
    <source>
        <dbReference type="SAM" id="SignalP"/>
    </source>
</evidence>
<feature type="chain" id="PRO_5011716569" description="Tetratricopeptide repeat-containing protein" evidence="2">
    <location>
        <begin position="21"/>
        <end position="799"/>
    </location>
</feature>
<dbReference type="AlphaFoldDB" id="A0A1I4SZS5"/>
<dbReference type="RefSeq" id="WP_093390417.1">
    <property type="nucleotide sequence ID" value="NZ_FOTW01000028.1"/>
</dbReference>
<protein>
    <recommendedName>
        <fullName evidence="5">Tetratricopeptide repeat-containing protein</fullName>
    </recommendedName>
</protein>
<dbReference type="Proteomes" id="UP000199470">
    <property type="component" value="Unassembled WGS sequence"/>
</dbReference>
<gene>
    <name evidence="3" type="ORF">SAMN02982985_05004</name>
</gene>
<name>A0A1I4SZS5_9BURK</name>
<reference evidence="3 4" key="1">
    <citation type="submission" date="2016-10" db="EMBL/GenBank/DDBJ databases">
        <authorList>
            <person name="de Groot N.N."/>
        </authorList>
    </citation>
    <scope>NUCLEOTIDE SEQUENCE [LARGE SCALE GENOMIC DNA]</scope>
    <source>
        <strain evidence="3 4">ATCC 43154</strain>
    </source>
</reference>
<evidence type="ECO:0000313" key="3">
    <source>
        <dbReference type="EMBL" id="SFM69905.1"/>
    </source>
</evidence>